<evidence type="ECO:0000313" key="2">
    <source>
        <dbReference type="EMBL" id="PWA82342.1"/>
    </source>
</evidence>
<gene>
    <name evidence="2" type="ORF">CTI12_AA178460</name>
</gene>
<protein>
    <submittedName>
        <fullName evidence="2">Phospholipase-like protein</fullName>
    </submittedName>
</protein>
<evidence type="ECO:0000259" key="1">
    <source>
        <dbReference type="Pfam" id="PF09331"/>
    </source>
</evidence>
<dbReference type="PANTHER" id="PTHR48449:SF1">
    <property type="entry name" value="DUF1985 DOMAIN-CONTAINING PROTEIN"/>
    <property type="match status" value="1"/>
</dbReference>
<organism evidence="2 3">
    <name type="scientific">Artemisia annua</name>
    <name type="common">Sweet wormwood</name>
    <dbReference type="NCBI Taxonomy" id="35608"/>
    <lineage>
        <taxon>Eukaryota</taxon>
        <taxon>Viridiplantae</taxon>
        <taxon>Streptophyta</taxon>
        <taxon>Embryophyta</taxon>
        <taxon>Tracheophyta</taxon>
        <taxon>Spermatophyta</taxon>
        <taxon>Magnoliopsida</taxon>
        <taxon>eudicotyledons</taxon>
        <taxon>Gunneridae</taxon>
        <taxon>Pentapetalae</taxon>
        <taxon>asterids</taxon>
        <taxon>campanulids</taxon>
        <taxon>Asterales</taxon>
        <taxon>Asteraceae</taxon>
        <taxon>Asteroideae</taxon>
        <taxon>Anthemideae</taxon>
        <taxon>Artemisiinae</taxon>
        <taxon>Artemisia</taxon>
    </lineage>
</organism>
<dbReference type="OrthoDB" id="1930729at2759"/>
<dbReference type="AlphaFoldDB" id="A0A2U1P9C3"/>
<dbReference type="EMBL" id="PKPP01001482">
    <property type="protein sequence ID" value="PWA82342.1"/>
    <property type="molecule type" value="Genomic_DNA"/>
</dbReference>
<dbReference type="InterPro" id="IPR015410">
    <property type="entry name" value="DUF1985"/>
</dbReference>
<keyword evidence="3" id="KW-1185">Reference proteome</keyword>
<feature type="domain" description="DUF1985" evidence="1">
    <location>
        <begin position="178"/>
        <end position="313"/>
    </location>
</feature>
<dbReference type="Proteomes" id="UP000245207">
    <property type="component" value="Unassembled WGS sequence"/>
</dbReference>
<reference evidence="2 3" key="1">
    <citation type="journal article" date="2018" name="Mol. Plant">
        <title>The genome of Artemisia annua provides insight into the evolution of Asteraceae family and artemisinin biosynthesis.</title>
        <authorList>
            <person name="Shen Q."/>
            <person name="Zhang L."/>
            <person name="Liao Z."/>
            <person name="Wang S."/>
            <person name="Yan T."/>
            <person name="Shi P."/>
            <person name="Liu M."/>
            <person name="Fu X."/>
            <person name="Pan Q."/>
            <person name="Wang Y."/>
            <person name="Lv Z."/>
            <person name="Lu X."/>
            <person name="Zhang F."/>
            <person name="Jiang W."/>
            <person name="Ma Y."/>
            <person name="Chen M."/>
            <person name="Hao X."/>
            <person name="Li L."/>
            <person name="Tang Y."/>
            <person name="Lv G."/>
            <person name="Zhou Y."/>
            <person name="Sun X."/>
            <person name="Brodelius P.E."/>
            <person name="Rose J.K.C."/>
            <person name="Tang K."/>
        </authorList>
    </citation>
    <scope>NUCLEOTIDE SEQUENCE [LARGE SCALE GENOMIC DNA]</scope>
    <source>
        <strain evidence="3">cv. Huhao1</strain>
        <tissue evidence="2">Leaf</tissue>
    </source>
</reference>
<name>A0A2U1P9C3_ARTAN</name>
<dbReference type="Pfam" id="PF09331">
    <property type="entry name" value="DUF1985"/>
    <property type="match status" value="1"/>
</dbReference>
<evidence type="ECO:0000313" key="3">
    <source>
        <dbReference type="Proteomes" id="UP000245207"/>
    </source>
</evidence>
<dbReference type="PANTHER" id="PTHR48449">
    <property type="entry name" value="DUF1985 DOMAIN-CONTAINING PROTEIN"/>
    <property type="match status" value="1"/>
</dbReference>
<proteinExistence type="predicted"/>
<sequence>MSAPNFPFHDRIAVEARSMSRARQLFVYFERIRAANLAEEEELRAYVEEARQRIIEIDLYLFELGQVVGSTVAVHGRRMLRLARFQDVSRIVLYTRAADEARYNADLLREFIGIKSDVEEYLHNSKVHVRSKVRYFPLIKDRLDEKRRTLFRSTCFGPWLDITYVDNDETLVQHMLEKQLTSDDKHYDLSLVYHVNGHLLHFGRREFQLITGFRFGTPTLRGFRTGPFHFRDRVFPDKIGEHLRNIDLLSLIEDDESFSKISDEDAIRVCLLLSLEVIFMGHELISVVADPLVRMVDSIETWNDFPWGEYIWRTLYDVILNVNSFQRDAFHKGLNMNPNFQPSYSLGGFIFAFKIWILEASMQSARWWTKSRDVLPRAVAWTKKLPFEANVYFGELFPKGEKTVNELYPSRSESSSESFKRSVKFFNWYVPRPAPVAEVGLVEEYFRKRSEARKKMEAEDAEEAAENRSNMRTVSIMERVEIIQEMCGSLLKLPAEIESLKGRVHRLESVIHIMTRKRRAGDKVQNGNKVDQKCLPDSKKGRVDCESNVANDVANEYCTKLNDDFLDLFDAPIQKSQKYVMRHHHEPWKKAFVSGIEDIKVFEALSDDDAEQDEWVILDDCEKVDKHEAEVRRLANVRDETVRVRKAEEKKFVGGGLIKLPHVNLGFNRHGGNKREYKFVLRPSMNEDVMPKHVVPSLETLKSQKNIRDPFMIEMCRDVKPWSEVSPKALYNTLRYYVIFVFHIIS</sequence>
<accession>A0A2U1P9C3</accession>
<comment type="caution">
    <text evidence="2">The sequence shown here is derived from an EMBL/GenBank/DDBJ whole genome shotgun (WGS) entry which is preliminary data.</text>
</comment>